<reference evidence="20 21" key="1">
    <citation type="submission" date="2017-06" db="EMBL/GenBank/DDBJ databases">
        <title>the draft geome sequence of Illustriluteabacillus marina B3227.</title>
        <authorList>
            <person name="He R.-H."/>
            <person name="Du Z.-J."/>
        </authorList>
    </citation>
    <scope>NUCLEOTIDE SEQUENCE [LARGE SCALE GENOMIC DNA]</scope>
    <source>
        <strain evidence="20 21">B3227</strain>
    </source>
</reference>
<feature type="transmembrane region" description="Helical" evidence="19">
    <location>
        <begin position="174"/>
        <end position="193"/>
    </location>
</feature>
<keyword evidence="21" id="KW-1185">Reference proteome</keyword>
<evidence type="ECO:0000256" key="9">
    <source>
        <dbReference type="ARBA" id="ARBA00022516"/>
    </source>
</evidence>
<keyword evidence="10 18" id="KW-0808">Transferase</keyword>
<comment type="pathway">
    <text evidence="4">Lipid metabolism.</text>
</comment>
<dbReference type="PROSITE" id="PS01315">
    <property type="entry name" value="CDS"/>
    <property type="match status" value="1"/>
</dbReference>
<gene>
    <name evidence="20" type="ORF">CEY16_02540</name>
</gene>
<organism evidence="20 21">
    <name type="scientific">Halalkalibacillus sediminis</name>
    <dbReference type="NCBI Taxonomy" id="2018042"/>
    <lineage>
        <taxon>Bacteria</taxon>
        <taxon>Bacillati</taxon>
        <taxon>Bacillota</taxon>
        <taxon>Bacilli</taxon>
        <taxon>Bacillales</taxon>
        <taxon>Bacillaceae</taxon>
        <taxon>Halalkalibacillus</taxon>
    </lineage>
</organism>
<feature type="transmembrane region" description="Helical" evidence="19">
    <location>
        <begin position="6"/>
        <end position="34"/>
    </location>
</feature>
<evidence type="ECO:0000256" key="5">
    <source>
        <dbReference type="ARBA" id="ARBA00010185"/>
    </source>
</evidence>
<keyword evidence="14" id="KW-0443">Lipid metabolism</keyword>
<comment type="subcellular location">
    <subcellularLocation>
        <location evidence="2">Cell membrane</location>
        <topology evidence="2">Multi-pass membrane protein</topology>
    </subcellularLocation>
</comment>
<dbReference type="EMBL" id="PJNH01000001">
    <property type="protein sequence ID" value="PKR78654.1"/>
    <property type="molecule type" value="Genomic_DNA"/>
</dbReference>
<evidence type="ECO:0000256" key="2">
    <source>
        <dbReference type="ARBA" id="ARBA00004651"/>
    </source>
</evidence>
<accession>A0A2I0QWG2</accession>
<evidence type="ECO:0000256" key="3">
    <source>
        <dbReference type="ARBA" id="ARBA00005119"/>
    </source>
</evidence>
<evidence type="ECO:0000256" key="1">
    <source>
        <dbReference type="ARBA" id="ARBA00001698"/>
    </source>
</evidence>
<feature type="transmembrane region" description="Helical" evidence="19">
    <location>
        <begin position="46"/>
        <end position="64"/>
    </location>
</feature>
<evidence type="ECO:0000256" key="4">
    <source>
        <dbReference type="ARBA" id="ARBA00005189"/>
    </source>
</evidence>
<feature type="transmembrane region" description="Helical" evidence="19">
    <location>
        <begin position="132"/>
        <end position="153"/>
    </location>
</feature>
<keyword evidence="13 19" id="KW-1133">Transmembrane helix</keyword>
<evidence type="ECO:0000256" key="13">
    <source>
        <dbReference type="ARBA" id="ARBA00022989"/>
    </source>
</evidence>
<dbReference type="OrthoDB" id="9799199at2"/>
<dbReference type="PANTHER" id="PTHR46382">
    <property type="entry name" value="PHOSPHATIDATE CYTIDYLYLTRANSFERASE"/>
    <property type="match status" value="1"/>
</dbReference>
<evidence type="ECO:0000256" key="8">
    <source>
        <dbReference type="ARBA" id="ARBA00022475"/>
    </source>
</evidence>
<dbReference type="Proteomes" id="UP000243524">
    <property type="component" value="Unassembled WGS sequence"/>
</dbReference>
<evidence type="ECO:0000256" key="17">
    <source>
        <dbReference type="ARBA" id="ARBA00023264"/>
    </source>
</evidence>
<keyword evidence="15 19" id="KW-0472">Membrane</keyword>
<evidence type="ECO:0000256" key="10">
    <source>
        <dbReference type="ARBA" id="ARBA00022679"/>
    </source>
</evidence>
<keyword evidence="9" id="KW-0444">Lipid biosynthesis</keyword>
<dbReference type="RefSeq" id="WP_101330397.1">
    <property type="nucleotide sequence ID" value="NZ_PJNH01000001.1"/>
</dbReference>
<evidence type="ECO:0000256" key="15">
    <source>
        <dbReference type="ARBA" id="ARBA00023136"/>
    </source>
</evidence>
<proteinExistence type="inferred from homology"/>
<evidence type="ECO:0000256" key="19">
    <source>
        <dbReference type="SAM" id="Phobius"/>
    </source>
</evidence>
<dbReference type="GO" id="GO:0005886">
    <property type="term" value="C:plasma membrane"/>
    <property type="evidence" value="ECO:0007669"/>
    <property type="project" value="UniProtKB-SubCell"/>
</dbReference>
<feature type="transmembrane region" description="Helical" evidence="19">
    <location>
        <begin position="199"/>
        <end position="219"/>
    </location>
</feature>
<feature type="transmembrane region" description="Helical" evidence="19">
    <location>
        <begin position="108"/>
        <end position="126"/>
    </location>
</feature>
<comment type="catalytic activity">
    <reaction evidence="1 18">
        <text>a 1,2-diacyl-sn-glycero-3-phosphate + CTP + H(+) = a CDP-1,2-diacyl-sn-glycerol + diphosphate</text>
        <dbReference type="Rhea" id="RHEA:16229"/>
        <dbReference type="ChEBI" id="CHEBI:15378"/>
        <dbReference type="ChEBI" id="CHEBI:33019"/>
        <dbReference type="ChEBI" id="CHEBI:37563"/>
        <dbReference type="ChEBI" id="CHEBI:58332"/>
        <dbReference type="ChEBI" id="CHEBI:58608"/>
        <dbReference type="EC" id="2.7.7.41"/>
    </reaction>
</comment>
<evidence type="ECO:0000313" key="21">
    <source>
        <dbReference type="Proteomes" id="UP000243524"/>
    </source>
</evidence>
<feature type="transmembrane region" description="Helical" evidence="19">
    <location>
        <begin position="84"/>
        <end position="101"/>
    </location>
</feature>
<evidence type="ECO:0000256" key="11">
    <source>
        <dbReference type="ARBA" id="ARBA00022692"/>
    </source>
</evidence>
<dbReference type="GO" id="GO:0016024">
    <property type="term" value="P:CDP-diacylglycerol biosynthetic process"/>
    <property type="evidence" value="ECO:0007669"/>
    <property type="project" value="UniProtKB-UniPathway"/>
</dbReference>
<dbReference type="InterPro" id="IPR000374">
    <property type="entry name" value="PC_trans"/>
</dbReference>
<comment type="pathway">
    <text evidence="3 18">Phospholipid metabolism; CDP-diacylglycerol biosynthesis; CDP-diacylglycerol from sn-glycerol 3-phosphate: step 3/3.</text>
</comment>
<evidence type="ECO:0000313" key="20">
    <source>
        <dbReference type="EMBL" id="PKR78654.1"/>
    </source>
</evidence>
<comment type="similarity">
    <text evidence="5 18">Belongs to the CDS family.</text>
</comment>
<dbReference type="UniPathway" id="UPA00557">
    <property type="reaction ID" value="UER00614"/>
</dbReference>
<dbReference type="EC" id="2.7.7.41" evidence="6 18"/>
<protein>
    <recommendedName>
        <fullName evidence="7 18">Phosphatidate cytidylyltransferase</fullName>
        <ecNumber evidence="6 18">2.7.7.41</ecNumber>
    </recommendedName>
</protein>
<evidence type="ECO:0000256" key="6">
    <source>
        <dbReference type="ARBA" id="ARBA00012487"/>
    </source>
</evidence>
<sequence>MKTRIVTAIFGLIIFLPFIIIGNLPFVLFIYLLATVGLLELIKMKHIPLLSFPTFLSVFLLWILLLNDRVFSLFEYIHLDRSEVLYLVVLTLMAYTVLVKNQFNFDDVSFILLATIYVGLGFAYFIQTRMEGLEYVFFVLLIIWLTDTGAFFFGKMFGKHKLWPIISPKKTIEGFVGGIVCAVIVAVVFQLIFTIHESMLVVILVSILASILAQIGDLVESAFKRIYQIKDSGKILPGHGGVLDRFDSLIFMIPFLHFIQFFS</sequence>
<evidence type="ECO:0000256" key="16">
    <source>
        <dbReference type="ARBA" id="ARBA00023209"/>
    </source>
</evidence>
<keyword evidence="17" id="KW-1208">Phospholipid metabolism</keyword>
<evidence type="ECO:0000256" key="18">
    <source>
        <dbReference type="RuleBase" id="RU003938"/>
    </source>
</evidence>
<dbReference type="Pfam" id="PF01148">
    <property type="entry name" value="CTP_transf_1"/>
    <property type="match status" value="1"/>
</dbReference>
<keyword evidence="12 18" id="KW-0548">Nucleotidyltransferase</keyword>
<keyword evidence="8" id="KW-1003">Cell membrane</keyword>
<comment type="caution">
    <text evidence="20">The sequence shown here is derived from an EMBL/GenBank/DDBJ whole genome shotgun (WGS) entry which is preliminary data.</text>
</comment>
<evidence type="ECO:0000256" key="12">
    <source>
        <dbReference type="ARBA" id="ARBA00022695"/>
    </source>
</evidence>
<dbReference type="AlphaFoldDB" id="A0A2I0QWG2"/>
<keyword evidence="16" id="KW-0594">Phospholipid biosynthesis</keyword>
<keyword evidence="11 18" id="KW-0812">Transmembrane</keyword>
<evidence type="ECO:0000256" key="7">
    <source>
        <dbReference type="ARBA" id="ARBA00019373"/>
    </source>
</evidence>
<dbReference type="GO" id="GO:0004605">
    <property type="term" value="F:phosphatidate cytidylyltransferase activity"/>
    <property type="evidence" value="ECO:0007669"/>
    <property type="project" value="UniProtKB-EC"/>
</dbReference>
<evidence type="ECO:0000256" key="14">
    <source>
        <dbReference type="ARBA" id="ARBA00023098"/>
    </source>
</evidence>
<dbReference type="PANTHER" id="PTHR46382:SF1">
    <property type="entry name" value="PHOSPHATIDATE CYTIDYLYLTRANSFERASE"/>
    <property type="match status" value="1"/>
</dbReference>
<name>A0A2I0QWG2_9BACI</name>